<gene>
    <name evidence="2" type="ORF">SMRZ_LOCUS17068</name>
</gene>
<reference evidence="2 3" key="1">
    <citation type="submission" date="2018-11" db="EMBL/GenBank/DDBJ databases">
        <authorList>
            <consortium name="Pathogen Informatics"/>
        </authorList>
    </citation>
    <scope>NUCLEOTIDE SEQUENCE [LARGE SCALE GENOMIC DNA]</scope>
    <source>
        <strain evidence="2 3">Zambia</strain>
    </source>
</reference>
<dbReference type="STRING" id="48269.A0A183MLZ3"/>
<keyword evidence="3" id="KW-1185">Reference proteome</keyword>
<proteinExistence type="predicted"/>
<protein>
    <submittedName>
        <fullName evidence="2">Uncharacterized protein</fullName>
    </submittedName>
</protein>
<dbReference type="SUPFAM" id="SSF50729">
    <property type="entry name" value="PH domain-like"/>
    <property type="match status" value="1"/>
</dbReference>
<evidence type="ECO:0000256" key="1">
    <source>
        <dbReference type="SAM" id="MobiDB-lite"/>
    </source>
</evidence>
<dbReference type="AlphaFoldDB" id="A0A183MLZ3"/>
<dbReference type="Gene3D" id="2.30.29.30">
    <property type="entry name" value="Pleckstrin-homology domain (PH domain)/Phosphotyrosine-binding domain (PTB)"/>
    <property type="match status" value="1"/>
</dbReference>
<name>A0A183MLZ3_9TREM</name>
<accession>A0A183MLZ3</accession>
<dbReference type="Proteomes" id="UP000277204">
    <property type="component" value="Unassembled WGS sequence"/>
</dbReference>
<feature type="compositionally biased region" description="Low complexity" evidence="1">
    <location>
        <begin position="468"/>
        <end position="487"/>
    </location>
</feature>
<feature type="region of interest" description="Disordered" evidence="1">
    <location>
        <begin position="141"/>
        <end position="163"/>
    </location>
</feature>
<feature type="non-terminal residue" evidence="2">
    <location>
        <position position="1"/>
    </location>
</feature>
<organism evidence="2 3">
    <name type="scientific">Schistosoma margrebowiei</name>
    <dbReference type="NCBI Taxonomy" id="48269"/>
    <lineage>
        <taxon>Eukaryota</taxon>
        <taxon>Metazoa</taxon>
        <taxon>Spiralia</taxon>
        <taxon>Lophotrochozoa</taxon>
        <taxon>Platyhelminthes</taxon>
        <taxon>Trematoda</taxon>
        <taxon>Digenea</taxon>
        <taxon>Strigeidida</taxon>
        <taxon>Schistosomatoidea</taxon>
        <taxon>Schistosomatidae</taxon>
        <taxon>Schistosoma</taxon>
    </lineage>
</organism>
<sequence length="687" mass="78635">FAWFVNVHFKPKDYTSACLIPNNNGSHYLCLTCTEILLIQGNLRIPKLIILYRFVRQCVSRRDGQFRIYTGRASPIGECEIIFQLADHTEAVYVHEQFTRLPPLPRPISLSQNNPLLSEVNLQPIKRLTRSKSISIIYNNNDNNSIDDDNNDKKNHSMNNNNKKNNLDYNECNIIINKKNVLHQSCPLLLNTIKDNYFLDHHDQQYSKEIKSIQNDHNDTIIVNNEIKILGPICTIDLVWDPVKAPDIRFSSSHFRKQHPWCKKAVSRTSLTEAVYTWTRDSNIKEDNKNSVILRNQSILNNRIKAFSTCSPLDLMFTSSQLFNEIVSFKKVLCPTIQQQGQQQQQQSSSSSISNSNIISHRDNNDLFAQLFFEKPHHPYSSSSYVIGKQDQLSSLTSLHYSNQNQSTSTRSHNSLFHNSNNNIINSNSSGINTTCNSMSSSLSPMMITTSSGSSIFFNCGNSIHGVNSNSNSSSTSSTNVRPRTSSDVSNMRRSYFYHSRVHYPHHLQQQSTMTQTHYLHHSQQRQEYSPRPLSTIDYQTSQNMISNLKLGRDLTSINELLPVNNSNIINPISRPRAATTGSNLLLNKQRLSLVLNHLKMNWFKKQSNMKKITHHNLTTTNYATKYNFSSINDDTKEMNEDINDAGNDDEYVETFPMNMNILSNNLNSLTLQTNLLPNLSNHYMIL</sequence>
<dbReference type="EMBL" id="UZAI01017281">
    <property type="protein sequence ID" value="VDP22875.1"/>
    <property type="molecule type" value="Genomic_DNA"/>
</dbReference>
<dbReference type="InterPro" id="IPR011993">
    <property type="entry name" value="PH-like_dom_sf"/>
</dbReference>
<feature type="region of interest" description="Disordered" evidence="1">
    <location>
        <begin position="468"/>
        <end position="491"/>
    </location>
</feature>
<evidence type="ECO:0000313" key="3">
    <source>
        <dbReference type="Proteomes" id="UP000277204"/>
    </source>
</evidence>
<evidence type="ECO:0000313" key="2">
    <source>
        <dbReference type="EMBL" id="VDP22875.1"/>
    </source>
</evidence>